<keyword evidence="1" id="KW-0175">Coiled coil</keyword>
<reference evidence="3" key="1">
    <citation type="submission" date="2021-02" db="EMBL/GenBank/DDBJ databases">
        <authorList>
            <person name="Nowell W R."/>
        </authorList>
    </citation>
    <scope>NUCLEOTIDE SEQUENCE</scope>
</reference>
<comment type="caution">
    <text evidence="3">The sequence shown here is derived from an EMBL/GenBank/DDBJ whole genome shotgun (WGS) entry which is preliminary data.</text>
</comment>
<evidence type="ECO:0000256" key="1">
    <source>
        <dbReference type="SAM" id="Coils"/>
    </source>
</evidence>
<dbReference type="Proteomes" id="UP000663829">
    <property type="component" value="Unassembled WGS sequence"/>
</dbReference>
<gene>
    <name evidence="3" type="ORF">GPM918_LOCUS6377</name>
    <name evidence="4" type="ORF">SRO942_LOCUS6377</name>
</gene>
<evidence type="ECO:0000313" key="4">
    <source>
        <dbReference type="EMBL" id="CAF3644663.1"/>
    </source>
</evidence>
<evidence type="ECO:0000313" key="5">
    <source>
        <dbReference type="Proteomes" id="UP000663829"/>
    </source>
</evidence>
<dbReference type="OrthoDB" id="10060658at2759"/>
<feature type="coiled-coil region" evidence="1">
    <location>
        <begin position="50"/>
        <end position="77"/>
    </location>
</feature>
<proteinExistence type="predicted"/>
<dbReference type="EMBL" id="CAJOBC010000980">
    <property type="protein sequence ID" value="CAF3644663.1"/>
    <property type="molecule type" value="Genomic_DNA"/>
</dbReference>
<feature type="region of interest" description="Disordered" evidence="2">
    <location>
        <begin position="475"/>
        <end position="547"/>
    </location>
</feature>
<feature type="non-terminal residue" evidence="3">
    <location>
        <position position="1"/>
    </location>
</feature>
<feature type="region of interest" description="Disordered" evidence="2">
    <location>
        <begin position="333"/>
        <end position="368"/>
    </location>
</feature>
<sequence>IKLLFNSVLLNSIMVDVKLVYEIVQQQTDPTELTIRQEVDLNCTKVGETIQQHSTELDQLKDVVVQVVEEIEKKKSKEEESDDEDDMPLISYVKLKPSNDDVTPTKKKLLDNIKVSKSKDVREEDNKLDGASVIRRTREENIITNKQISKTLSPLFLQNMRSCGISSDWIMKRSTSYRKRYNASTVKRKTSTLDALIKDVSSKQIRSNRKLNFNDENVNLQRQRSISETPIFKHQNEDDEKKKEEEAVIATNEEAVITTKEEEEAVNATKEEAVITTKEEEEAVIATKEETPYDNVDETSKDASAQEFEVRPCKVVVKRVEVNENEQLEIAPPLTNKSKVSKKSLLNGKKKRTTKSKTSQENNDDDDDRLLITYVTPLKKEEKKNVDDSNNQIDHLKKLLRTSGIRLIVKKAELEQHPSIKDKIKYLKSLFEKAGYTGGLNMKECQRYREKCDGEKELADISERTTENIQGYVKAGRTLRKRNDSSPSLPVSSRKRKRILSDQESEDDDSNNGETKQKKKEVKIDLSLNENVQEKPVTQSDDVEQVL</sequence>
<keyword evidence="5" id="KW-1185">Reference proteome</keyword>
<feature type="compositionally biased region" description="Polar residues" evidence="2">
    <location>
        <begin position="528"/>
        <end position="540"/>
    </location>
</feature>
<dbReference type="EMBL" id="CAJNOQ010000980">
    <property type="protein sequence ID" value="CAF0856912.1"/>
    <property type="molecule type" value="Genomic_DNA"/>
</dbReference>
<evidence type="ECO:0000313" key="3">
    <source>
        <dbReference type="EMBL" id="CAF0856912.1"/>
    </source>
</evidence>
<dbReference type="AlphaFoldDB" id="A0A813WXI7"/>
<organism evidence="3 5">
    <name type="scientific">Didymodactylos carnosus</name>
    <dbReference type="NCBI Taxonomy" id="1234261"/>
    <lineage>
        <taxon>Eukaryota</taxon>
        <taxon>Metazoa</taxon>
        <taxon>Spiralia</taxon>
        <taxon>Gnathifera</taxon>
        <taxon>Rotifera</taxon>
        <taxon>Eurotatoria</taxon>
        <taxon>Bdelloidea</taxon>
        <taxon>Philodinida</taxon>
        <taxon>Philodinidae</taxon>
        <taxon>Didymodactylos</taxon>
    </lineage>
</organism>
<evidence type="ECO:0008006" key="6">
    <source>
        <dbReference type="Google" id="ProtNLM"/>
    </source>
</evidence>
<evidence type="ECO:0000256" key="2">
    <source>
        <dbReference type="SAM" id="MobiDB-lite"/>
    </source>
</evidence>
<protein>
    <recommendedName>
        <fullName evidence="6">Histone chaperone domain-containing protein</fullName>
    </recommendedName>
</protein>
<dbReference type="Proteomes" id="UP000681722">
    <property type="component" value="Unassembled WGS sequence"/>
</dbReference>
<accession>A0A813WXI7</accession>
<name>A0A813WXI7_9BILA</name>